<accession>A0AAW2YTS8</accession>
<organism evidence="3 4">
    <name type="scientific">Acrasis kona</name>
    <dbReference type="NCBI Taxonomy" id="1008807"/>
    <lineage>
        <taxon>Eukaryota</taxon>
        <taxon>Discoba</taxon>
        <taxon>Heterolobosea</taxon>
        <taxon>Tetramitia</taxon>
        <taxon>Eutetramitia</taxon>
        <taxon>Acrasidae</taxon>
        <taxon>Acrasis</taxon>
    </lineage>
</organism>
<name>A0AAW2YTS8_9EUKA</name>
<dbReference type="SUPFAM" id="SSF47240">
    <property type="entry name" value="Ferritin-like"/>
    <property type="match status" value="1"/>
</dbReference>
<dbReference type="CDD" id="cd00657">
    <property type="entry name" value="Ferritin_like"/>
    <property type="match status" value="1"/>
</dbReference>
<evidence type="ECO:0000313" key="3">
    <source>
        <dbReference type="EMBL" id="KAL0480263.1"/>
    </source>
</evidence>
<comment type="caution">
    <text evidence="3">The sequence shown here is derived from an EMBL/GenBank/DDBJ whole genome shotgun (WGS) entry which is preliminary data.</text>
</comment>
<dbReference type="Gene3D" id="1.20.1260.10">
    <property type="match status" value="1"/>
</dbReference>
<sequence>MNKSIFLVAFIAMLATAICQSMAPTTTPTCAPKTTAEQENLKPNLQVLNYALTLEHLEAAFYREGLKQFTEQDVMNAGYSAQVREYISTIAQHEAVHVSTLTTVIQGLCGVPVQECKYDFGYGNNFTTFLQVASALENTGVSAYDGAAQMITIKSYLTAAATIATVEGRHAAYLNFLVGMMPYPQAFDTPLNMTQVLAIASPFIVSCPAVNNQCNGVAATNSGVCSGNGVCSFTVCTCNTGFQGLDCNSTASAVPSCPPQSTTSQSTTVPPNNESGDDNSRSGAAQVVGSLLGVGAAAFAALFV</sequence>
<evidence type="ECO:0000256" key="2">
    <source>
        <dbReference type="SAM" id="SignalP"/>
    </source>
</evidence>
<dbReference type="AlphaFoldDB" id="A0AAW2YTS8"/>
<feature type="region of interest" description="Disordered" evidence="1">
    <location>
        <begin position="258"/>
        <end position="282"/>
    </location>
</feature>
<dbReference type="InterPro" id="IPR009078">
    <property type="entry name" value="Ferritin-like_SF"/>
</dbReference>
<dbReference type="Pfam" id="PF13668">
    <property type="entry name" value="Ferritin_2"/>
    <property type="match status" value="1"/>
</dbReference>
<dbReference type="PANTHER" id="PTHR31694">
    <property type="entry name" value="DESICCATION-LIKE PROTEIN"/>
    <property type="match status" value="1"/>
</dbReference>
<proteinExistence type="predicted"/>
<dbReference type="PANTHER" id="PTHR31694:SF26">
    <property type="entry name" value="OS05G0151100 PROTEIN"/>
    <property type="match status" value="1"/>
</dbReference>
<evidence type="ECO:0000256" key="1">
    <source>
        <dbReference type="SAM" id="MobiDB-lite"/>
    </source>
</evidence>
<dbReference type="Gene3D" id="2.10.25.10">
    <property type="entry name" value="Laminin"/>
    <property type="match status" value="1"/>
</dbReference>
<dbReference type="Proteomes" id="UP001431209">
    <property type="component" value="Unassembled WGS sequence"/>
</dbReference>
<gene>
    <name evidence="3" type="ORF">AKO1_002900</name>
</gene>
<keyword evidence="4" id="KW-1185">Reference proteome</keyword>
<protein>
    <submittedName>
        <fullName evidence="3">RDS1</fullName>
    </submittedName>
</protein>
<feature type="chain" id="PRO_5043867621" evidence="2">
    <location>
        <begin position="22"/>
        <end position="304"/>
    </location>
</feature>
<evidence type="ECO:0000313" key="4">
    <source>
        <dbReference type="Proteomes" id="UP001431209"/>
    </source>
</evidence>
<dbReference type="InterPro" id="IPR012347">
    <property type="entry name" value="Ferritin-like"/>
</dbReference>
<feature type="signal peptide" evidence="2">
    <location>
        <begin position="1"/>
        <end position="21"/>
    </location>
</feature>
<dbReference type="EMBL" id="JAOPGA020000650">
    <property type="protein sequence ID" value="KAL0480263.1"/>
    <property type="molecule type" value="Genomic_DNA"/>
</dbReference>
<keyword evidence="2" id="KW-0732">Signal</keyword>
<feature type="compositionally biased region" description="Low complexity" evidence="1">
    <location>
        <begin position="259"/>
        <end position="271"/>
    </location>
</feature>
<dbReference type="InterPro" id="IPR052965">
    <property type="entry name" value="Pigment-catalase-like"/>
</dbReference>
<reference evidence="3 4" key="1">
    <citation type="submission" date="2024-03" db="EMBL/GenBank/DDBJ databases">
        <title>The Acrasis kona genome and developmental transcriptomes reveal deep origins of eukaryotic multicellular pathways.</title>
        <authorList>
            <person name="Sheikh S."/>
            <person name="Fu C.-J."/>
            <person name="Brown M.W."/>
            <person name="Baldauf S.L."/>
        </authorList>
    </citation>
    <scope>NUCLEOTIDE SEQUENCE [LARGE SCALE GENOMIC DNA]</scope>
    <source>
        <strain evidence="3 4">ATCC MYA-3509</strain>
    </source>
</reference>